<organism evidence="1 2">
    <name type="scientific">Aquamicrobium defluvii</name>
    <dbReference type="NCBI Taxonomy" id="69279"/>
    <lineage>
        <taxon>Bacteria</taxon>
        <taxon>Pseudomonadati</taxon>
        <taxon>Pseudomonadota</taxon>
        <taxon>Alphaproteobacteria</taxon>
        <taxon>Hyphomicrobiales</taxon>
        <taxon>Phyllobacteriaceae</taxon>
        <taxon>Aquamicrobium</taxon>
    </lineage>
</organism>
<dbReference type="HOGENOM" id="CLU_2894097_0_0_5"/>
<name>A0A011UUZ6_9HYPH</name>
<comment type="caution">
    <text evidence="1">The sequence shown here is derived from an EMBL/GenBank/DDBJ whole genome shotgun (WGS) entry which is preliminary data.</text>
</comment>
<evidence type="ECO:0000313" key="2">
    <source>
        <dbReference type="Proteomes" id="UP000019849"/>
    </source>
</evidence>
<dbReference type="Proteomes" id="UP000019849">
    <property type="component" value="Unassembled WGS sequence"/>
</dbReference>
<reference evidence="1 2" key="1">
    <citation type="submission" date="2014-02" db="EMBL/GenBank/DDBJ databases">
        <title>Aquamicrobium defluvii Genome sequencing.</title>
        <authorList>
            <person name="Wang X."/>
        </authorList>
    </citation>
    <scope>NUCLEOTIDE SEQUENCE [LARGE SCALE GENOMIC DNA]</scope>
    <source>
        <strain evidence="1 2">W13Z1</strain>
    </source>
</reference>
<sequence length="62" mass="6877">MTATAFHPLSISAQALALFRAGDDTKTIAGKLRLREWTIERLITDARSRELGLPNPYYGAET</sequence>
<accession>A0A011UUZ6</accession>
<dbReference type="EMBL" id="JENY01000006">
    <property type="protein sequence ID" value="EXL09718.1"/>
    <property type="molecule type" value="Genomic_DNA"/>
</dbReference>
<protein>
    <submittedName>
        <fullName evidence="1">Uncharacterized protein</fullName>
    </submittedName>
</protein>
<evidence type="ECO:0000313" key="1">
    <source>
        <dbReference type="EMBL" id="EXL09718.1"/>
    </source>
</evidence>
<proteinExistence type="predicted"/>
<dbReference type="AlphaFoldDB" id="A0A011UUZ6"/>
<dbReference type="STRING" id="69279.BG36_20910"/>
<dbReference type="RefSeq" id="WP_035024417.1">
    <property type="nucleotide sequence ID" value="NZ_KK073880.1"/>
</dbReference>
<gene>
    <name evidence="1" type="ORF">BG36_20910</name>
</gene>
<dbReference type="PATRIC" id="fig|69279.3.peg.1119"/>